<dbReference type="EMBL" id="AMQM01001199">
    <property type="status" value="NOT_ANNOTATED_CDS"/>
    <property type="molecule type" value="Genomic_DNA"/>
</dbReference>
<evidence type="ECO:0000256" key="1">
    <source>
        <dbReference type="SAM" id="MobiDB-lite"/>
    </source>
</evidence>
<evidence type="ECO:0000313" key="2">
    <source>
        <dbReference type="EMBL" id="ESN99325.1"/>
    </source>
</evidence>
<dbReference type="GeneID" id="20199796"/>
<dbReference type="Proteomes" id="UP000015101">
    <property type="component" value="Unassembled WGS sequence"/>
</dbReference>
<feature type="compositionally biased region" description="Basic and acidic residues" evidence="1">
    <location>
        <begin position="133"/>
        <end position="143"/>
    </location>
</feature>
<reference evidence="4" key="1">
    <citation type="submission" date="2012-12" db="EMBL/GenBank/DDBJ databases">
        <authorList>
            <person name="Hellsten U."/>
            <person name="Grimwood J."/>
            <person name="Chapman J.A."/>
            <person name="Shapiro H."/>
            <person name="Aerts A."/>
            <person name="Otillar R.P."/>
            <person name="Terry A.Y."/>
            <person name="Boore J.L."/>
            <person name="Simakov O."/>
            <person name="Marletaz F."/>
            <person name="Cho S.-J."/>
            <person name="Edsinger-Gonzales E."/>
            <person name="Havlak P."/>
            <person name="Kuo D.-H."/>
            <person name="Larsson T."/>
            <person name="Lv J."/>
            <person name="Arendt D."/>
            <person name="Savage R."/>
            <person name="Osoegawa K."/>
            <person name="de Jong P."/>
            <person name="Lindberg D.R."/>
            <person name="Seaver E.C."/>
            <person name="Weisblat D.A."/>
            <person name="Putnam N.H."/>
            <person name="Grigoriev I.V."/>
            <person name="Rokhsar D.S."/>
        </authorList>
    </citation>
    <scope>NUCLEOTIDE SEQUENCE</scope>
</reference>
<accession>T1ET96</accession>
<gene>
    <name evidence="3" type="primary">20199796</name>
    <name evidence="2" type="ORF">HELRODRAFT_162848</name>
</gene>
<dbReference type="InParanoid" id="T1ET96"/>
<organism evidence="3 4">
    <name type="scientific">Helobdella robusta</name>
    <name type="common">Californian leech</name>
    <dbReference type="NCBI Taxonomy" id="6412"/>
    <lineage>
        <taxon>Eukaryota</taxon>
        <taxon>Metazoa</taxon>
        <taxon>Spiralia</taxon>
        <taxon>Lophotrochozoa</taxon>
        <taxon>Annelida</taxon>
        <taxon>Clitellata</taxon>
        <taxon>Hirudinea</taxon>
        <taxon>Rhynchobdellida</taxon>
        <taxon>Glossiphoniidae</taxon>
        <taxon>Helobdella</taxon>
    </lineage>
</organism>
<protein>
    <submittedName>
        <fullName evidence="2 3">Uncharacterized protein</fullName>
    </submittedName>
</protein>
<dbReference type="AlphaFoldDB" id="T1ET96"/>
<dbReference type="HOGENOM" id="CLU_1103788_0_0_1"/>
<dbReference type="RefSeq" id="XP_009023185.1">
    <property type="nucleotide sequence ID" value="XM_009024937.1"/>
</dbReference>
<proteinExistence type="predicted"/>
<sequence>MTFLQNVILKLKSILASLWQYKGIRTFSCWVGQLGICFLPFNRTTSTCVTDMEPMGIPSFLRNYTNEYRIQQRTIGPQIAQQKQKNEADSFPQNPRPVFTGPVSLVVLTLVLCWLCESQPDDGPVKTGQGCAKADRLTDRPSENRPGLCEANQTRRPSENRPGDKKICECGFVARRPRHLLRHKKYNCPRKKANNANKPAQNESAGLSAEEQRVVSNLNNDVVEELITLELDETDVQALIQELGDIPNFEFL</sequence>
<reference evidence="3" key="3">
    <citation type="submission" date="2015-06" db="UniProtKB">
        <authorList>
            <consortium name="EnsemblMetazoa"/>
        </authorList>
    </citation>
    <scope>IDENTIFICATION</scope>
</reference>
<name>T1ET96_HELRO</name>
<dbReference type="EnsemblMetazoa" id="HelroT162848">
    <property type="protein sequence ID" value="HelroP162848"/>
    <property type="gene ID" value="HelroG162848"/>
</dbReference>
<evidence type="ECO:0000313" key="4">
    <source>
        <dbReference type="Proteomes" id="UP000015101"/>
    </source>
</evidence>
<dbReference type="EMBL" id="KB097143">
    <property type="protein sequence ID" value="ESN99325.1"/>
    <property type="molecule type" value="Genomic_DNA"/>
</dbReference>
<evidence type="ECO:0000313" key="3">
    <source>
        <dbReference type="EnsemblMetazoa" id="HelroP162848"/>
    </source>
</evidence>
<keyword evidence="4" id="KW-1185">Reference proteome</keyword>
<reference evidence="2 4" key="2">
    <citation type="journal article" date="2013" name="Nature">
        <title>Insights into bilaterian evolution from three spiralian genomes.</title>
        <authorList>
            <person name="Simakov O."/>
            <person name="Marletaz F."/>
            <person name="Cho S.J."/>
            <person name="Edsinger-Gonzales E."/>
            <person name="Havlak P."/>
            <person name="Hellsten U."/>
            <person name="Kuo D.H."/>
            <person name="Larsson T."/>
            <person name="Lv J."/>
            <person name="Arendt D."/>
            <person name="Savage R."/>
            <person name="Osoegawa K."/>
            <person name="de Jong P."/>
            <person name="Grimwood J."/>
            <person name="Chapman J.A."/>
            <person name="Shapiro H."/>
            <person name="Aerts A."/>
            <person name="Otillar R.P."/>
            <person name="Terry A.Y."/>
            <person name="Boore J.L."/>
            <person name="Grigoriev I.V."/>
            <person name="Lindberg D.R."/>
            <person name="Seaver E.C."/>
            <person name="Weisblat D.A."/>
            <person name="Putnam N.H."/>
            <person name="Rokhsar D.S."/>
        </authorList>
    </citation>
    <scope>NUCLEOTIDE SEQUENCE</scope>
</reference>
<dbReference type="CTD" id="20199796"/>
<feature type="region of interest" description="Disordered" evidence="1">
    <location>
        <begin position="123"/>
        <end position="162"/>
    </location>
</feature>
<dbReference type="KEGG" id="hro:HELRODRAFT_162848"/>